<dbReference type="Proteomes" id="UP001189619">
    <property type="component" value="Chromosome"/>
</dbReference>
<evidence type="ECO:0000313" key="1">
    <source>
        <dbReference type="EMBL" id="CAJ1002704.1"/>
    </source>
</evidence>
<organism evidence="1 2">
    <name type="scientific">Brevibacillus aydinogluensis</name>
    <dbReference type="NCBI Taxonomy" id="927786"/>
    <lineage>
        <taxon>Bacteria</taxon>
        <taxon>Bacillati</taxon>
        <taxon>Bacillota</taxon>
        <taxon>Bacilli</taxon>
        <taxon>Bacillales</taxon>
        <taxon>Paenibacillaceae</taxon>
        <taxon>Brevibacillus</taxon>
    </lineage>
</organism>
<dbReference type="EMBL" id="OY569118">
    <property type="protein sequence ID" value="CAJ1002704.1"/>
    <property type="molecule type" value="Genomic_DNA"/>
</dbReference>
<name>A0AA48M9F6_9BACL</name>
<dbReference type="KEGG" id="bayd:BSPP4475_10280"/>
<reference evidence="1" key="1">
    <citation type="submission" date="2023-07" db="EMBL/GenBank/DDBJ databases">
        <authorList>
            <person name="Ivanov I."/>
            <person name="Teneva D."/>
            <person name="Stoikov I."/>
        </authorList>
    </citation>
    <scope>NUCLEOTIDE SEQUENCE</scope>
    <source>
        <strain evidence="1">4475</strain>
    </source>
</reference>
<sequence length="31" mass="3792">MRLDLLSDIYMYMTKTQKQKKEGWYDSSNDC</sequence>
<evidence type="ECO:0000313" key="2">
    <source>
        <dbReference type="Proteomes" id="UP001189619"/>
    </source>
</evidence>
<dbReference type="AlphaFoldDB" id="A0AA48M9F6"/>
<proteinExistence type="predicted"/>
<keyword evidence="2" id="KW-1185">Reference proteome</keyword>
<gene>
    <name evidence="1" type="ORF">BSPP4475_10280</name>
</gene>
<protein>
    <submittedName>
        <fullName evidence="1">Uncharacterized protein</fullName>
    </submittedName>
</protein>
<accession>A0AA48M9F6</accession>